<dbReference type="EMBL" id="JBHSZG010000001">
    <property type="protein sequence ID" value="MFC7136673.1"/>
    <property type="molecule type" value="Genomic_DNA"/>
</dbReference>
<proteinExistence type="predicted"/>
<dbReference type="Pfam" id="PF23954">
    <property type="entry name" value="DUF7283"/>
    <property type="match status" value="1"/>
</dbReference>
<dbReference type="Proteomes" id="UP001596368">
    <property type="component" value="Unassembled WGS sequence"/>
</dbReference>
<evidence type="ECO:0000256" key="1">
    <source>
        <dbReference type="SAM" id="MobiDB-lite"/>
    </source>
</evidence>
<evidence type="ECO:0000313" key="3">
    <source>
        <dbReference type="Proteomes" id="UP001596368"/>
    </source>
</evidence>
<sequence length="211" mass="21125">MFDAPLEGWYAWLGLAVAAAAFLGVVASLPTAPPPDAADVAATVETVAAADPPAAARYRLGADAVRITTGTVALRSDGGTATARLAAAGIVPVPAATPLAGVVLGDPPGRAFDSPDAFADAVADARATAGRDANWTAGRTVHVRHVSWGDGCHARPRPVNGAGGRPSPPSRSRPSSRCRSGCRRTPSCSAAFRTGATAPGPPRRSTASTTA</sequence>
<name>A0ABD5XNN7_9EURY</name>
<protein>
    <submittedName>
        <fullName evidence="2">Uncharacterized protein</fullName>
    </submittedName>
</protein>
<gene>
    <name evidence="2" type="ORF">ACFQRB_09525</name>
</gene>
<dbReference type="AlphaFoldDB" id="A0ABD5XNN7"/>
<keyword evidence="3" id="KW-1185">Reference proteome</keyword>
<reference evidence="2 3" key="1">
    <citation type="journal article" date="2019" name="Int. J. Syst. Evol. Microbiol.">
        <title>The Global Catalogue of Microorganisms (GCM) 10K type strain sequencing project: providing services to taxonomists for standard genome sequencing and annotation.</title>
        <authorList>
            <consortium name="The Broad Institute Genomics Platform"/>
            <consortium name="The Broad Institute Genome Sequencing Center for Infectious Disease"/>
            <person name="Wu L."/>
            <person name="Ma J."/>
        </authorList>
    </citation>
    <scope>NUCLEOTIDE SEQUENCE [LARGE SCALE GENOMIC DNA]</scope>
    <source>
        <strain evidence="2 3">DT92</strain>
    </source>
</reference>
<feature type="region of interest" description="Disordered" evidence="1">
    <location>
        <begin position="149"/>
        <end position="211"/>
    </location>
</feature>
<comment type="caution">
    <text evidence="2">The sequence shown here is derived from an EMBL/GenBank/DDBJ whole genome shotgun (WGS) entry which is preliminary data.</text>
</comment>
<dbReference type="InterPro" id="IPR055707">
    <property type="entry name" value="DUF7283"/>
</dbReference>
<accession>A0ABD5XNN7</accession>
<evidence type="ECO:0000313" key="2">
    <source>
        <dbReference type="EMBL" id="MFC7136673.1"/>
    </source>
</evidence>
<organism evidence="2 3">
    <name type="scientific">Halobaculum litoreum</name>
    <dbReference type="NCBI Taxonomy" id="3031998"/>
    <lineage>
        <taxon>Archaea</taxon>
        <taxon>Methanobacteriati</taxon>
        <taxon>Methanobacteriota</taxon>
        <taxon>Stenosarchaea group</taxon>
        <taxon>Halobacteria</taxon>
        <taxon>Halobacteriales</taxon>
        <taxon>Haloferacaceae</taxon>
        <taxon>Halobaculum</taxon>
    </lineage>
</organism>